<organism evidence="16 17">
    <name type="scientific">Cedecea davisae DSM 4568</name>
    <dbReference type="NCBI Taxonomy" id="566551"/>
    <lineage>
        <taxon>Bacteria</taxon>
        <taxon>Pseudomonadati</taxon>
        <taxon>Pseudomonadota</taxon>
        <taxon>Gammaproteobacteria</taxon>
        <taxon>Enterobacterales</taxon>
        <taxon>Enterobacteriaceae</taxon>
        <taxon>Cedecea</taxon>
    </lineage>
</organism>
<evidence type="ECO:0000313" key="16">
    <source>
        <dbReference type="EMBL" id="EPF15346.1"/>
    </source>
</evidence>
<dbReference type="Gene3D" id="1.10.1130.10">
    <property type="entry name" value="Flavocytochrome C3, Chain A"/>
    <property type="match status" value="1"/>
</dbReference>
<keyword evidence="9 13" id="KW-0574">Periplasm</keyword>
<evidence type="ECO:0000256" key="10">
    <source>
        <dbReference type="ARBA" id="ARBA00022982"/>
    </source>
</evidence>
<proteinExistence type="inferred from homology"/>
<reference evidence="16 17" key="1">
    <citation type="submission" date="2013-04" db="EMBL/GenBank/DDBJ databases">
        <authorList>
            <person name="Weinstock G."/>
            <person name="Sodergren E."/>
            <person name="Lobos E.A."/>
            <person name="Fulton L."/>
            <person name="Fulton R."/>
            <person name="Courtney L."/>
            <person name="Fronick C."/>
            <person name="O'Laughlin M."/>
            <person name="Godfrey J."/>
            <person name="Wilson R.M."/>
            <person name="Miner T."/>
            <person name="Farmer C."/>
            <person name="Delehaunty K."/>
            <person name="Cordes M."/>
            <person name="Minx P."/>
            <person name="Tomlinson C."/>
            <person name="Chen J."/>
            <person name="Wollam A."/>
            <person name="Pepin K.H."/>
            <person name="Palsikar V.B."/>
            <person name="Zhang X."/>
            <person name="Suruliraj S."/>
            <person name="Perna N.T."/>
            <person name="Plunkett G."/>
            <person name="Warren W."/>
            <person name="Mitreva M."/>
            <person name="Mardis E.R."/>
            <person name="Wilson R.K."/>
        </authorList>
    </citation>
    <scope>NUCLEOTIDE SEQUENCE [LARGE SCALE GENOMIC DNA]</scope>
    <source>
        <strain evidence="16 17">DSM 4568</strain>
    </source>
</reference>
<feature type="binding site" description="covalent" evidence="14">
    <location>
        <position position="97"/>
    </location>
    <ligand>
        <name>heme c</name>
        <dbReference type="ChEBI" id="CHEBI:61717"/>
        <label>1</label>
    </ligand>
</feature>
<evidence type="ECO:0000256" key="8">
    <source>
        <dbReference type="ARBA" id="ARBA00022729"/>
    </source>
</evidence>
<feature type="binding site" description="axial binding residue" evidence="15">
    <location>
        <position position="80"/>
    </location>
    <ligand>
        <name>heme c</name>
        <dbReference type="ChEBI" id="CHEBI:61717"/>
        <label>1</label>
    </ligand>
    <ligandPart>
        <name>Fe</name>
        <dbReference type="ChEBI" id="CHEBI:18248"/>
    </ligandPart>
</feature>
<evidence type="ECO:0000256" key="1">
    <source>
        <dbReference type="ARBA" id="ARBA00002599"/>
    </source>
</evidence>
<feature type="binding site" description="covalent" evidence="14">
    <location>
        <position position="137"/>
    </location>
    <ligand>
        <name>heme c</name>
        <dbReference type="ChEBI" id="CHEBI:61717"/>
        <label>2</label>
    </ligand>
</feature>
<evidence type="ECO:0000256" key="4">
    <source>
        <dbReference type="ARBA" id="ARBA00013773"/>
    </source>
</evidence>
<comment type="similarity">
    <text evidence="3 13">Belongs to the NapB family.</text>
</comment>
<dbReference type="InterPro" id="IPR036280">
    <property type="entry name" value="Multihaem_cyt_sf"/>
</dbReference>
<dbReference type="GO" id="GO:0009061">
    <property type="term" value="P:anaerobic respiration"/>
    <property type="evidence" value="ECO:0007669"/>
    <property type="project" value="InterPro"/>
</dbReference>
<keyword evidence="11 15" id="KW-0408">Iron</keyword>
<dbReference type="PANTHER" id="PTHR38604:SF1">
    <property type="entry name" value="PERIPLASMIC NITRATE REDUCTASE, ELECTRON TRANSFER SUBUNIT"/>
    <property type="match status" value="1"/>
</dbReference>
<comment type="PTM">
    <text evidence="14">Binds 2 heme C groups per subunit.</text>
</comment>
<feature type="binding site" description="covalent" evidence="14">
    <location>
        <position position="134"/>
    </location>
    <ligand>
        <name>heme c</name>
        <dbReference type="ChEBI" id="CHEBI:61717"/>
        <label>2</label>
    </ligand>
</feature>
<protein>
    <recommendedName>
        <fullName evidence="4 13">Periplasmic nitrate reductase, electron transfer subunit</fullName>
    </recommendedName>
    <alternativeName>
        <fullName evidence="12 13">Diheme cytochrome c NapB</fullName>
    </alternativeName>
</protein>
<keyword evidence="8" id="KW-0732">Signal</keyword>
<evidence type="ECO:0000256" key="9">
    <source>
        <dbReference type="ARBA" id="ARBA00022764"/>
    </source>
</evidence>
<comment type="caution">
    <text evidence="16">The sequence shown here is derived from an EMBL/GenBank/DDBJ whole genome shotgun (WGS) entry which is preliminary data.</text>
</comment>
<feature type="binding site" description="axial binding residue" evidence="15">
    <location>
        <position position="115"/>
    </location>
    <ligand>
        <name>heme c</name>
        <dbReference type="ChEBI" id="CHEBI:61717"/>
        <label>2</label>
    </ligand>
    <ligandPart>
        <name>Fe</name>
        <dbReference type="ChEBI" id="CHEBI:18248"/>
    </ligandPart>
</feature>
<comment type="function">
    <text evidence="1">Electron transfer subunit of the periplasmic nitrate reductase complex NapAB. Receives electrons from the membrane-anchored tetraheme c-type NapC protein and transfers these to NapA subunit, thus allowing electron flow between membrane and periplasm. Essential for periplasmic nitrate reduction with nitrate as the terminal electron acceptor.</text>
</comment>
<gene>
    <name evidence="16" type="ORF">HMPREF0201_03316</name>
</gene>
<dbReference type="STRING" id="566551.HMPREF0201_03316"/>
<evidence type="ECO:0000256" key="7">
    <source>
        <dbReference type="ARBA" id="ARBA00022723"/>
    </source>
</evidence>
<sequence length="160" mass="17496">MNNLSKSGSKFMKKQFLKNGVMPWIVGLLLAVSGVTWAANGADLSSSPEVSATEKGSVHMPKQQGKMALNYVNQPPLIPHSVDGYQVNSNYNRCMQCHGVEHYRTTGAPRVSPTHFMDAEGKVLSNVAPRRYFCLQCHVPQTDAAPIVENTFTPSKGFGE</sequence>
<dbReference type="HOGENOM" id="CLU_103367_3_0_6"/>
<dbReference type="GO" id="GO:0046872">
    <property type="term" value="F:metal ion binding"/>
    <property type="evidence" value="ECO:0007669"/>
    <property type="project" value="UniProtKB-KW"/>
</dbReference>
<evidence type="ECO:0000256" key="14">
    <source>
        <dbReference type="PIRSR" id="PIRSR006105-1"/>
    </source>
</evidence>
<evidence type="ECO:0000256" key="12">
    <source>
        <dbReference type="ARBA" id="ARBA00031832"/>
    </source>
</evidence>
<feature type="binding site" description="covalent" evidence="14">
    <location>
        <position position="94"/>
    </location>
    <ligand>
        <name>heme c</name>
        <dbReference type="ChEBI" id="CHEBI:61717"/>
        <label>1</label>
    </ligand>
</feature>
<comment type="subunit">
    <text evidence="13">Component of the periplasmic nitrate reductase NapAB complex composed of NapA and NapB.</text>
</comment>
<dbReference type="InterPro" id="IPR005591">
    <property type="entry name" value="NapB"/>
</dbReference>
<evidence type="ECO:0000256" key="13">
    <source>
        <dbReference type="PIRNR" id="PIRNR006105"/>
    </source>
</evidence>
<feature type="binding site" description="axial binding residue" evidence="15">
    <location>
        <position position="98"/>
    </location>
    <ligand>
        <name>heme c</name>
        <dbReference type="ChEBI" id="CHEBI:61717"/>
        <label>1</label>
    </ligand>
    <ligandPart>
        <name>Fe</name>
        <dbReference type="ChEBI" id="CHEBI:18248"/>
    </ligandPart>
</feature>
<evidence type="ECO:0000256" key="6">
    <source>
        <dbReference type="ARBA" id="ARBA00022617"/>
    </source>
</evidence>
<accession>S3IRY7</accession>
<dbReference type="PIRSF" id="PIRSF006105">
    <property type="entry name" value="NapB"/>
    <property type="match status" value="1"/>
</dbReference>
<dbReference type="PANTHER" id="PTHR38604">
    <property type="entry name" value="PERIPLASMIC NITRATE REDUCTASE, ELECTRON TRANSFER SUBUNIT"/>
    <property type="match status" value="1"/>
</dbReference>
<dbReference type="GO" id="GO:0042597">
    <property type="term" value="C:periplasmic space"/>
    <property type="evidence" value="ECO:0007669"/>
    <property type="project" value="UniProtKB-SubCell"/>
</dbReference>
<feature type="binding site" description="axial binding residue" evidence="15">
    <location>
        <position position="138"/>
    </location>
    <ligand>
        <name>heme c</name>
        <dbReference type="ChEBI" id="CHEBI:61717"/>
        <label>2</label>
    </ligand>
    <ligandPart>
        <name>Fe</name>
        <dbReference type="ChEBI" id="CHEBI:18248"/>
    </ligandPart>
</feature>
<name>S3IRY7_9ENTR</name>
<dbReference type="Pfam" id="PF03892">
    <property type="entry name" value="NapB"/>
    <property type="match status" value="1"/>
</dbReference>
<evidence type="ECO:0000256" key="15">
    <source>
        <dbReference type="PIRSR" id="PIRSR006105-2"/>
    </source>
</evidence>
<keyword evidence="7 15" id="KW-0479">Metal-binding</keyword>
<dbReference type="SUPFAM" id="SSF48695">
    <property type="entry name" value="Multiheme cytochromes"/>
    <property type="match status" value="1"/>
</dbReference>
<comment type="subcellular location">
    <subcellularLocation>
        <location evidence="2 13">Periplasm</location>
    </subcellularLocation>
</comment>
<dbReference type="EMBL" id="ATDT01000030">
    <property type="protein sequence ID" value="EPF15346.1"/>
    <property type="molecule type" value="Genomic_DNA"/>
</dbReference>
<evidence type="ECO:0000256" key="3">
    <source>
        <dbReference type="ARBA" id="ARBA00007368"/>
    </source>
</evidence>
<dbReference type="NCBIfam" id="NF008609">
    <property type="entry name" value="PRK11586.1"/>
    <property type="match status" value="1"/>
</dbReference>
<dbReference type="FunFam" id="1.10.1130.10:FF:000001">
    <property type="entry name" value="Periplasmic nitrate reductase, electron transfer subunit"/>
    <property type="match status" value="1"/>
</dbReference>
<dbReference type="AlphaFoldDB" id="S3IRY7"/>
<keyword evidence="10 13" id="KW-0249">Electron transport</keyword>
<keyword evidence="5 13" id="KW-0813">Transport</keyword>
<dbReference type="Proteomes" id="UP000014585">
    <property type="component" value="Unassembled WGS sequence"/>
</dbReference>
<evidence type="ECO:0000256" key="11">
    <source>
        <dbReference type="ARBA" id="ARBA00023004"/>
    </source>
</evidence>
<evidence type="ECO:0000256" key="5">
    <source>
        <dbReference type="ARBA" id="ARBA00022448"/>
    </source>
</evidence>
<evidence type="ECO:0000313" key="17">
    <source>
        <dbReference type="Proteomes" id="UP000014585"/>
    </source>
</evidence>
<evidence type="ECO:0000256" key="2">
    <source>
        <dbReference type="ARBA" id="ARBA00004418"/>
    </source>
</evidence>
<dbReference type="PATRIC" id="fig|566551.4.peg.3021"/>
<keyword evidence="6 14" id="KW-0349">Heme</keyword>